<reference evidence="2 3" key="1">
    <citation type="submission" date="2024-01" db="EMBL/GenBank/DDBJ databases">
        <authorList>
            <person name="Waweru B."/>
        </authorList>
    </citation>
    <scope>NUCLEOTIDE SEQUENCE [LARGE SCALE GENOMIC DNA]</scope>
</reference>
<protein>
    <submittedName>
        <fullName evidence="2">Uncharacterized protein</fullName>
    </submittedName>
</protein>
<feature type="region of interest" description="Disordered" evidence="1">
    <location>
        <begin position="95"/>
        <end position="130"/>
    </location>
</feature>
<dbReference type="EMBL" id="CAWUPB010001197">
    <property type="protein sequence ID" value="CAK7356553.1"/>
    <property type="molecule type" value="Genomic_DNA"/>
</dbReference>
<name>A0AAV1SUP6_9ROSI</name>
<accession>A0AAV1SUP6</accession>
<dbReference type="AlphaFoldDB" id="A0AAV1SUP6"/>
<proteinExistence type="predicted"/>
<sequence>MDLQFLSRRKVVYLTISDTINTNPICASWIQSVSVHIHLVCVAGINKLFYDLTILTDPFNANLFTAYLTGQDKQTKDNLSSFSCDSFVPISSAASSIERKEREEREEGEKKGENHTALKTNDSDDGEEEK</sequence>
<gene>
    <name evidence="2" type="ORF">DCAF_LOCUS26826</name>
</gene>
<dbReference type="Proteomes" id="UP001314170">
    <property type="component" value="Unassembled WGS sequence"/>
</dbReference>
<organism evidence="2 3">
    <name type="scientific">Dovyalis caffra</name>
    <dbReference type="NCBI Taxonomy" id="77055"/>
    <lineage>
        <taxon>Eukaryota</taxon>
        <taxon>Viridiplantae</taxon>
        <taxon>Streptophyta</taxon>
        <taxon>Embryophyta</taxon>
        <taxon>Tracheophyta</taxon>
        <taxon>Spermatophyta</taxon>
        <taxon>Magnoliopsida</taxon>
        <taxon>eudicotyledons</taxon>
        <taxon>Gunneridae</taxon>
        <taxon>Pentapetalae</taxon>
        <taxon>rosids</taxon>
        <taxon>fabids</taxon>
        <taxon>Malpighiales</taxon>
        <taxon>Salicaceae</taxon>
        <taxon>Flacourtieae</taxon>
        <taxon>Dovyalis</taxon>
    </lineage>
</organism>
<evidence type="ECO:0000313" key="3">
    <source>
        <dbReference type="Proteomes" id="UP001314170"/>
    </source>
</evidence>
<comment type="caution">
    <text evidence="2">The sequence shown here is derived from an EMBL/GenBank/DDBJ whole genome shotgun (WGS) entry which is preliminary data.</text>
</comment>
<keyword evidence="3" id="KW-1185">Reference proteome</keyword>
<evidence type="ECO:0000256" key="1">
    <source>
        <dbReference type="SAM" id="MobiDB-lite"/>
    </source>
</evidence>
<feature type="compositionally biased region" description="Basic and acidic residues" evidence="1">
    <location>
        <begin position="97"/>
        <end position="116"/>
    </location>
</feature>
<evidence type="ECO:0000313" key="2">
    <source>
        <dbReference type="EMBL" id="CAK7356553.1"/>
    </source>
</evidence>